<accession>A0A078A2Y5</accession>
<keyword evidence="2" id="KW-1133">Transmembrane helix</keyword>
<feature type="transmembrane region" description="Helical" evidence="2">
    <location>
        <begin position="529"/>
        <end position="548"/>
    </location>
</feature>
<evidence type="ECO:0008006" key="5">
    <source>
        <dbReference type="Google" id="ProtNLM"/>
    </source>
</evidence>
<evidence type="ECO:0000256" key="1">
    <source>
        <dbReference type="SAM" id="Coils"/>
    </source>
</evidence>
<dbReference type="OrthoDB" id="326722at2759"/>
<sequence>MVLEFNKFSDISNLRCGQMTYSATYNGLNPFPFQDVIKFDSNQRQFKIQTNDPGYNNTVLTIFVNAEVDLAIKTQQFQVILIYLCHVDQLIPFQVNGQNYSRRELIEYRIGSGNYEIEFEEFVKIENCIYPIIYTIEILGFNSNPYFIDRSGINQRKIVIKLDDKNEGFNSDYVLRVHGSVNNINDQIKNTLTIPLKLVAINNSPPKYTFQLQNIKMQPGEIKDLMFPGLMDMDGDESQYKTLILIQSSKNTHFKFRLKIYQAPNPIMVLKIRIKTRQEILIDLSAVVIPNKFDLFDQRILVLRIKEPQLVSAKEQHYLSISFKGNGLFRDQKWNQLIAYMFETNRFIPRQILNDVATKALQQAGNTVSTGVGSIVYGTFAINLLFRDYFSDIVLLNLEDFGKIFCPLQNSNSSDQFASVFAICLFGAMILFPITIWAITFAFRNRLDNQNIRARIGALYNEIRVTNNDKNITILYNVIYLLRRLSFSLVAVTLQDYPCQQIQSFQLTSILILIYDISVKPFETRKLNLIEIFNEMTILVVSYFMYLLTDYESNAERQYLIGWQLIAIVTLNMIGNIAMMMIQSIKSLKSNYKALKLKLMKLKQSVASQFKRIKVYKENQQCESSVFNNHHEFQQLEQHTSLTDLSMIQSQTLTKFEEISLETEEPFFARHQKQKFTQGLQSQNDEVIPKLQSYQSIIKQLQRERNFALTKNQAQIQDINDLSNLGLNPSFQSQQKNFFEMQFDPQLLRNITIKSKTKLTKQFPIQIPKNFQLDNQGIFKDELELERNQQQDYQSTPFQSSIDSDQAQDIIKNIIERKGLKLQSMFGNKRHINDIQQVMPPKQQQSVQPNLTTYNNSTNISPNIFNKIEKKKSDIWDQNTLNHDNQSGKRHQLKNNVVSDSVEEIIQDDIWEN</sequence>
<feature type="transmembrane region" description="Helical" evidence="2">
    <location>
        <begin position="560"/>
        <end position="582"/>
    </location>
</feature>
<keyword evidence="1" id="KW-0175">Coiled coil</keyword>
<evidence type="ECO:0000313" key="4">
    <source>
        <dbReference type="Proteomes" id="UP000039865"/>
    </source>
</evidence>
<keyword evidence="2" id="KW-0472">Membrane</keyword>
<feature type="coiled-coil region" evidence="1">
    <location>
        <begin position="691"/>
        <end position="718"/>
    </location>
</feature>
<evidence type="ECO:0000256" key="2">
    <source>
        <dbReference type="SAM" id="Phobius"/>
    </source>
</evidence>
<organism evidence="3 4">
    <name type="scientific">Stylonychia lemnae</name>
    <name type="common">Ciliate</name>
    <dbReference type="NCBI Taxonomy" id="5949"/>
    <lineage>
        <taxon>Eukaryota</taxon>
        <taxon>Sar</taxon>
        <taxon>Alveolata</taxon>
        <taxon>Ciliophora</taxon>
        <taxon>Intramacronucleata</taxon>
        <taxon>Spirotrichea</taxon>
        <taxon>Stichotrichia</taxon>
        <taxon>Sporadotrichida</taxon>
        <taxon>Oxytrichidae</taxon>
        <taxon>Stylonychinae</taxon>
        <taxon>Stylonychia</taxon>
    </lineage>
</organism>
<dbReference type="Proteomes" id="UP000039865">
    <property type="component" value="Unassembled WGS sequence"/>
</dbReference>
<dbReference type="EMBL" id="CCKQ01005420">
    <property type="protein sequence ID" value="CDW76643.1"/>
    <property type="molecule type" value="Genomic_DNA"/>
</dbReference>
<name>A0A078A2Y5_STYLE</name>
<feature type="transmembrane region" description="Helical" evidence="2">
    <location>
        <begin position="417"/>
        <end position="443"/>
    </location>
</feature>
<reference evidence="3 4" key="1">
    <citation type="submission" date="2014-06" db="EMBL/GenBank/DDBJ databases">
        <authorList>
            <person name="Swart Estienne"/>
        </authorList>
    </citation>
    <scope>NUCLEOTIDE SEQUENCE [LARGE SCALE GENOMIC DNA]</scope>
    <source>
        <strain evidence="3 4">130c</strain>
    </source>
</reference>
<proteinExistence type="predicted"/>
<evidence type="ECO:0000313" key="3">
    <source>
        <dbReference type="EMBL" id="CDW76643.1"/>
    </source>
</evidence>
<dbReference type="AlphaFoldDB" id="A0A078A2Y5"/>
<keyword evidence="4" id="KW-1185">Reference proteome</keyword>
<protein>
    <recommendedName>
        <fullName evidence="5">TRP C-terminal domain-containing protein</fullName>
    </recommendedName>
</protein>
<dbReference type="InParanoid" id="A0A078A2Y5"/>
<keyword evidence="2" id="KW-0812">Transmembrane</keyword>
<gene>
    <name evidence="3" type="primary">Contig13984.g14927</name>
    <name evidence="3" type="ORF">STYLEM_5604</name>
</gene>